<protein>
    <submittedName>
        <fullName evidence="1">Uncharacterized protein</fullName>
    </submittedName>
</protein>
<reference evidence="1 2" key="1">
    <citation type="submission" date="2015-12" db="EMBL/GenBank/DDBJ databases">
        <title>Diversity of Burkholderia near neighbor genomes.</title>
        <authorList>
            <person name="Sahl J."/>
            <person name="Wagner D."/>
            <person name="Keim P."/>
        </authorList>
    </citation>
    <scope>NUCLEOTIDE SEQUENCE [LARGE SCALE GENOMIC DNA]</scope>
    <source>
        <strain evidence="1 2">BDU8</strain>
    </source>
</reference>
<name>A0A1B4FTF1_9BURK</name>
<proteinExistence type="predicted"/>
<gene>
    <name evidence="1" type="ORF">WS71_06250</name>
</gene>
<dbReference type="AlphaFoldDB" id="A0A1B4FTF1"/>
<dbReference type="EMBL" id="CP013388">
    <property type="protein sequence ID" value="AOJ06954.1"/>
    <property type="molecule type" value="Genomic_DNA"/>
</dbReference>
<organism evidence="1 2">
    <name type="scientific">Burkholderia mayonis</name>
    <dbReference type="NCBI Taxonomy" id="1385591"/>
    <lineage>
        <taxon>Bacteria</taxon>
        <taxon>Pseudomonadati</taxon>
        <taxon>Pseudomonadota</taxon>
        <taxon>Betaproteobacteria</taxon>
        <taxon>Burkholderiales</taxon>
        <taxon>Burkholderiaceae</taxon>
        <taxon>Burkholderia</taxon>
        <taxon>pseudomallei group</taxon>
    </lineage>
</organism>
<accession>A0A1B4FTF1</accession>
<evidence type="ECO:0000313" key="2">
    <source>
        <dbReference type="Proteomes" id="UP000067711"/>
    </source>
</evidence>
<sequence>MITAAMHRSFPPLQRRWPPPATLPERADLAVLAVLAARPDLSIPWFEDDGRPPVIVITIATMRVRRFSTCCYESTSNARCRRPSGRSGS</sequence>
<dbReference type="Proteomes" id="UP000067711">
    <property type="component" value="Chromosome 2"/>
</dbReference>
<evidence type="ECO:0000313" key="1">
    <source>
        <dbReference type="EMBL" id="AOJ06954.1"/>
    </source>
</evidence>